<reference evidence="2" key="1">
    <citation type="submission" date="2019-10" db="EMBL/GenBank/DDBJ databases">
        <title>Nonomuraea sp. nov., isolated from Phyllanthus amarus.</title>
        <authorList>
            <person name="Klykleung N."/>
            <person name="Tanasupawat S."/>
        </authorList>
    </citation>
    <scope>NUCLEOTIDE SEQUENCE [LARGE SCALE GENOMIC DNA]</scope>
    <source>
        <strain evidence="2">3MP-10</strain>
    </source>
</reference>
<protein>
    <submittedName>
        <fullName evidence="2">NAD-dependent epimerase/dehydratase family protein</fullName>
    </submittedName>
</protein>
<dbReference type="SUPFAM" id="SSF51735">
    <property type="entry name" value="NAD(P)-binding Rossmann-fold domains"/>
    <property type="match status" value="1"/>
</dbReference>
<accession>A0A5N5ZPT0</accession>
<gene>
    <name evidence="2" type="ORF">FH607_029445</name>
</gene>
<feature type="domain" description="NAD-dependent epimerase/dehydratase" evidence="1">
    <location>
        <begin position="5"/>
        <end position="236"/>
    </location>
</feature>
<dbReference type="Proteomes" id="UP000314251">
    <property type="component" value="Unassembled WGS sequence"/>
</dbReference>
<comment type="caution">
    <text evidence="2">The sequence shown here is derived from an EMBL/GenBank/DDBJ whole genome shotgun (WGS) entry which is preliminary data.</text>
</comment>
<dbReference type="PANTHER" id="PTHR43245:SF52">
    <property type="entry name" value="NAD-DEPENDENT EPIMERASE_DEHYDRATASE"/>
    <property type="match status" value="1"/>
</dbReference>
<dbReference type="OrthoDB" id="3205647at2"/>
<sequence length="343" mass="36500">MGRTVLVTGAGDALGARLLALLRRDPEVGRLIAVDRRPPLRRLPGVEFLSTDVRRPTLVAVLAERAVETVVHLDVRDAPPVPGESRSAVKENNVLGTMQLLGACQKVPGLRRLVVRSSTQVYGSPAREPALFGEDSPPRAAAGGGFARDVAEVEGYVRGFARRRPEVAVTVLRFAHLLGPGSDSRMAAYFRLPVLPTILGYDPRLQLVHEDDALEVLAWAVRDPGPGPGDGVYNVAGDGVLTLSQAARRLGRPTVPVLSPLTPLVGSALRSLGISGLSAEQFRSLLAGRVARTRLLREAMGGPLPHTTAETFADFAAVHGGGPLAPERLSRVVGRLEEVVRRG</sequence>
<keyword evidence="3" id="KW-1185">Reference proteome</keyword>
<dbReference type="InterPro" id="IPR036291">
    <property type="entry name" value="NAD(P)-bd_dom_sf"/>
</dbReference>
<evidence type="ECO:0000313" key="2">
    <source>
        <dbReference type="EMBL" id="KAB8158305.1"/>
    </source>
</evidence>
<dbReference type="RefSeq" id="WP_139675527.1">
    <property type="nucleotide sequence ID" value="NZ_VDLY02000029.1"/>
</dbReference>
<dbReference type="InterPro" id="IPR001509">
    <property type="entry name" value="Epimerase_deHydtase"/>
</dbReference>
<evidence type="ECO:0000313" key="3">
    <source>
        <dbReference type="Proteomes" id="UP000314251"/>
    </source>
</evidence>
<dbReference type="EMBL" id="VDLY02000029">
    <property type="protein sequence ID" value="KAB8158305.1"/>
    <property type="molecule type" value="Genomic_DNA"/>
</dbReference>
<organism evidence="2 3">
    <name type="scientific">Streptomyces mimosae</name>
    <dbReference type="NCBI Taxonomy" id="2586635"/>
    <lineage>
        <taxon>Bacteria</taxon>
        <taxon>Bacillati</taxon>
        <taxon>Actinomycetota</taxon>
        <taxon>Actinomycetes</taxon>
        <taxon>Kitasatosporales</taxon>
        <taxon>Streptomycetaceae</taxon>
        <taxon>Streptomyces</taxon>
    </lineage>
</organism>
<dbReference type="Gene3D" id="3.40.50.720">
    <property type="entry name" value="NAD(P)-binding Rossmann-like Domain"/>
    <property type="match status" value="1"/>
</dbReference>
<evidence type="ECO:0000259" key="1">
    <source>
        <dbReference type="Pfam" id="PF01370"/>
    </source>
</evidence>
<dbReference type="PANTHER" id="PTHR43245">
    <property type="entry name" value="BIFUNCTIONAL POLYMYXIN RESISTANCE PROTEIN ARNA"/>
    <property type="match status" value="1"/>
</dbReference>
<proteinExistence type="predicted"/>
<dbReference type="Pfam" id="PF01370">
    <property type="entry name" value="Epimerase"/>
    <property type="match status" value="1"/>
</dbReference>
<name>A0A5N5ZPT0_9ACTN</name>
<dbReference type="InterPro" id="IPR050177">
    <property type="entry name" value="Lipid_A_modif_metabolic_enz"/>
</dbReference>
<dbReference type="AlphaFoldDB" id="A0A5N5ZPT0"/>